<dbReference type="InterPro" id="IPR036034">
    <property type="entry name" value="PDZ_sf"/>
</dbReference>
<evidence type="ECO:0000256" key="1">
    <source>
        <dbReference type="ARBA" id="ARBA00010541"/>
    </source>
</evidence>
<comment type="similarity">
    <text evidence="1">Belongs to the peptidase S1C family.</text>
</comment>
<dbReference type="InterPro" id="IPR009003">
    <property type="entry name" value="Peptidase_S1_PA"/>
</dbReference>
<evidence type="ECO:0000256" key="4">
    <source>
        <dbReference type="ARBA" id="ARBA00022825"/>
    </source>
</evidence>
<organism evidence="6 7">
    <name type="scientific">Acetobacter garciniae</name>
    <dbReference type="NCBI Taxonomy" id="2817435"/>
    <lineage>
        <taxon>Bacteria</taxon>
        <taxon>Pseudomonadati</taxon>
        <taxon>Pseudomonadota</taxon>
        <taxon>Alphaproteobacteria</taxon>
        <taxon>Acetobacterales</taxon>
        <taxon>Acetobacteraceae</taxon>
        <taxon>Acetobacter</taxon>
    </lineage>
</organism>
<feature type="domain" description="PDZ" evidence="5">
    <location>
        <begin position="289"/>
        <end position="348"/>
    </location>
</feature>
<keyword evidence="3" id="KW-0378">Hydrolase</keyword>
<gene>
    <name evidence="6" type="ORF">J2D77_01010</name>
</gene>
<evidence type="ECO:0000313" key="6">
    <source>
        <dbReference type="EMBL" id="MBO1323734.1"/>
    </source>
</evidence>
<dbReference type="InterPro" id="IPR001478">
    <property type="entry name" value="PDZ"/>
</dbReference>
<evidence type="ECO:0000256" key="3">
    <source>
        <dbReference type="ARBA" id="ARBA00022801"/>
    </source>
</evidence>
<evidence type="ECO:0000256" key="2">
    <source>
        <dbReference type="ARBA" id="ARBA00022670"/>
    </source>
</evidence>
<dbReference type="EMBL" id="JAFVMH010000001">
    <property type="protein sequence ID" value="MBO1323734.1"/>
    <property type="molecule type" value="Genomic_DNA"/>
</dbReference>
<dbReference type="SUPFAM" id="SSF50494">
    <property type="entry name" value="Trypsin-like serine proteases"/>
    <property type="match status" value="1"/>
</dbReference>
<dbReference type="GO" id="GO:0004252">
    <property type="term" value="F:serine-type endopeptidase activity"/>
    <property type="evidence" value="ECO:0007669"/>
    <property type="project" value="InterPro"/>
</dbReference>
<protein>
    <submittedName>
        <fullName evidence="6">Trypsin-like peptidase domain-containing protein</fullName>
    </submittedName>
</protein>
<dbReference type="Pfam" id="PF13365">
    <property type="entry name" value="Trypsin_2"/>
    <property type="match status" value="1"/>
</dbReference>
<dbReference type="PANTHER" id="PTHR22939">
    <property type="entry name" value="SERINE PROTEASE FAMILY S1C HTRA-RELATED"/>
    <property type="match status" value="1"/>
</dbReference>
<dbReference type="PROSITE" id="PS50106">
    <property type="entry name" value="PDZ"/>
    <property type="match status" value="1"/>
</dbReference>
<dbReference type="GO" id="GO:0006508">
    <property type="term" value="P:proteolysis"/>
    <property type="evidence" value="ECO:0007669"/>
    <property type="project" value="UniProtKB-KW"/>
</dbReference>
<comment type="caution">
    <text evidence="6">The sequence shown here is derived from an EMBL/GenBank/DDBJ whole genome shotgun (WGS) entry which is preliminary data.</text>
</comment>
<evidence type="ECO:0000313" key="7">
    <source>
        <dbReference type="Proteomes" id="UP000664073"/>
    </source>
</evidence>
<dbReference type="SMART" id="SM00228">
    <property type="entry name" value="PDZ"/>
    <property type="match status" value="1"/>
</dbReference>
<dbReference type="InterPro" id="IPR001940">
    <property type="entry name" value="Peptidase_S1C"/>
</dbReference>
<keyword evidence="2" id="KW-0645">Protease</keyword>
<dbReference type="SUPFAM" id="SSF50156">
    <property type="entry name" value="PDZ domain-like"/>
    <property type="match status" value="1"/>
</dbReference>
<reference evidence="6" key="1">
    <citation type="submission" date="2021-03" db="EMBL/GenBank/DDBJ databases">
        <title>The complete genome sequence of Acetobacter sp. TBRC 12339.</title>
        <authorList>
            <person name="Charoenyingcharoen P."/>
            <person name="Yukphan P."/>
        </authorList>
    </citation>
    <scope>NUCLEOTIDE SEQUENCE</scope>
    <source>
        <strain evidence="6">TBRC 12339</strain>
    </source>
</reference>
<sequence>MVFAARKTRNARGFSRPLSGGLCAGLSVIFHARAWAALAGTGLAFLLAGEATPARADGTAAPTPLVSTGPLSFAPLVRKVVPAVVNIAVTRDTDAQARRKLPSSVRDTPLEHRYRERMRRHHDDLLEAGSGFLIDPSGVIVTNGHVVEDADKITVSLMGGQEYTATLTGLDPLTDIAVIKIESPQPLPYVSWGDSRLVQVGDWILAAGNPFGLGSSVTAGIVSARGRDIGASPFDDFLQLDAPINPGNSGGPTFNLAGQVVALNTAIVSPTGGSVGLGFSIPSELVIPIVETLRKTGHIDRGWLGATLEDSATHTGVQVAEVDRNGPAFRGGLRRGDIITKLNAERVETARFLIRAVAAIQPDSDAQITILRARQPVVLGVHIGTRPDSEDGDSH</sequence>
<keyword evidence="4" id="KW-0720">Serine protease</keyword>
<accession>A0A939HMR0</accession>
<dbReference type="AlphaFoldDB" id="A0A939HMR0"/>
<evidence type="ECO:0000259" key="5">
    <source>
        <dbReference type="PROSITE" id="PS50106"/>
    </source>
</evidence>
<name>A0A939HMR0_9PROT</name>
<dbReference type="Proteomes" id="UP000664073">
    <property type="component" value="Unassembled WGS sequence"/>
</dbReference>
<dbReference type="PRINTS" id="PR00834">
    <property type="entry name" value="PROTEASES2C"/>
</dbReference>
<dbReference type="PANTHER" id="PTHR22939:SF129">
    <property type="entry name" value="SERINE PROTEASE HTRA2, MITOCHONDRIAL"/>
    <property type="match status" value="1"/>
</dbReference>
<proteinExistence type="inferred from homology"/>
<dbReference type="Pfam" id="PF13180">
    <property type="entry name" value="PDZ_2"/>
    <property type="match status" value="1"/>
</dbReference>
<keyword evidence="7" id="KW-1185">Reference proteome</keyword>
<dbReference type="Gene3D" id="2.30.42.10">
    <property type="match status" value="1"/>
</dbReference>
<dbReference type="Gene3D" id="2.40.10.120">
    <property type="match status" value="1"/>
</dbReference>